<dbReference type="GO" id="GO:0007218">
    <property type="term" value="P:neuropeptide signaling pathway"/>
    <property type="evidence" value="ECO:0007669"/>
    <property type="project" value="TreeGrafter"/>
</dbReference>
<evidence type="ECO:0000256" key="8">
    <source>
        <dbReference type="ARBA" id="ARBA00023224"/>
    </source>
</evidence>
<accession>A0A2H1CPR2</accession>
<evidence type="ECO:0000256" key="2">
    <source>
        <dbReference type="ARBA" id="ARBA00022475"/>
    </source>
</evidence>
<proteinExistence type="predicted"/>
<keyword evidence="3" id="KW-0812">Transmembrane</keyword>
<reference evidence="10" key="1">
    <citation type="submission" date="2019-03" db="EMBL/GenBank/DDBJ databases">
        <title>Improved annotation for the trematode Fasciola hepatica.</title>
        <authorList>
            <person name="Choi Y.-J."/>
            <person name="Martin J."/>
            <person name="Mitreva M."/>
        </authorList>
    </citation>
    <scope>NUCLEOTIDE SEQUENCE [LARGE SCALE GENOMIC DNA]</scope>
</reference>
<dbReference type="GO" id="GO:0004930">
    <property type="term" value="F:G protein-coupled receptor activity"/>
    <property type="evidence" value="ECO:0007669"/>
    <property type="project" value="UniProtKB-KW"/>
</dbReference>
<dbReference type="PANTHER" id="PTHR24229:SF40">
    <property type="entry name" value="ALLATOSTATIN C RECEPTOR 1-RELATED"/>
    <property type="match status" value="1"/>
</dbReference>
<organism evidence="10 11">
    <name type="scientific">Fasciola hepatica</name>
    <name type="common">Liver fluke</name>
    <dbReference type="NCBI Taxonomy" id="6192"/>
    <lineage>
        <taxon>Eukaryota</taxon>
        <taxon>Metazoa</taxon>
        <taxon>Spiralia</taxon>
        <taxon>Lophotrochozoa</taxon>
        <taxon>Platyhelminthes</taxon>
        <taxon>Trematoda</taxon>
        <taxon>Digenea</taxon>
        <taxon>Plagiorchiida</taxon>
        <taxon>Echinostomata</taxon>
        <taxon>Echinostomatoidea</taxon>
        <taxon>Fasciolidae</taxon>
        <taxon>Fasciola</taxon>
    </lineage>
</organism>
<keyword evidence="11" id="KW-1185">Reference proteome</keyword>
<keyword evidence="8" id="KW-0807">Transducer</keyword>
<keyword evidence="6" id="KW-0472">Membrane</keyword>
<evidence type="ECO:0000256" key="6">
    <source>
        <dbReference type="ARBA" id="ARBA00023136"/>
    </source>
</evidence>
<comment type="subcellular location">
    <subcellularLocation>
        <location evidence="1">Cell membrane</location>
        <topology evidence="1">Multi-pass membrane protein</topology>
    </subcellularLocation>
</comment>
<evidence type="ECO:0000256" key="1">
    <source>
        <dbReference type="ARBA" id="ARBA00004651"/>
    </source>
</evidence>
<evidence type="ECO:0000256" key="5">
    <source>
        <dbReference type="ARBA" id="ARBA00023040"/>
    </source>
</evidence>
<evidence type="ECO:0000256" key="7">
    <source>
        <dbReference type="ARBA" id="ARBA00023170"/>
    </source>
</evidence>
<dbReference type="PROSITE" id="PS50262">
    <property type="entry name" value="G_PROTEIN_RECEP_F1_2"/>
    <property type="match status" value="1"/>
</dbReference>
<keyword evidence="7 10" id="KW-0675">Receptor</keyword>
<name>A0A2H1CPR2_FASHE</name>
<dbReference type="Pfam" id="PF00001">
    <property type="entry name" value="7tm_1"/>
    <property type="match status" value="1"/>
</dbReference>
<feature type="domain" description="G-protein coupled receptors family 1 profile" evidence="9">
    <location>
        <begin position="35"/>
        <end position="307"/>
    </location>
</feature>
<sequence>MTCANRLRNLTKEAIMVNEFRAYFTPLFALFGIVGNMLVIVTFVHMQRKQKSRFNLYLIFISVAQTTDLIVNAILDDFLGRGLTWASDCTIYIKLDTYSVWSCKLFSYAPKATSFIANQLLVMSTVDRLLTTYQPIRFRGNSNIRNSTVLISLIYIFGMTLFIPQLLFNNIVYEETASLIGKTTCQFPNSLKWGVQFVLYASTIGTYIVPTVCITVVNTLILAKLQSLTNSRYRMCVTARQSPNEMRRIIGHLFLTCVFLFFTFPLTVVIILRQQADFGNYRSLYPKYARQLVDLSRLFSSFDAIVYSSQFPVLFAFLPNFRRTLCRRVCCFRFLCGRKFESPQPDLTLRTRRESERPGPPIMTNFMKMMATGTSVRTTAIM</sequence>
<keyword evidence="5" id="KW-0297">G-protein coupled receptor</keyword>
<dbReference type="GO" id="GO:0005886">
    <property type="term" value="C:plasma membrane"/>
    <property type="evidence" value="ECO:0007669"/>
    <property type="project" value="UniProtKB-SubCell"/>
</dbReference>
<evidence type="ECO:0000256" key="4">
    <source>
        <dbReference type="ARBA" id="ARBA00022989"/>
    </source>
</evidence>
<dbReference type="PANTHER" id="PTHR24229">
    <property type="entry name" value="NEUROPEPTIDES RECEPTOR"/>
    <property type="match status" value="1"/>
</dbReference>
<evidence type="ECO:0000256" key="3">
    <source>
        <dbReference type="ARBA" id="ARBA00022692"/>
    </source>
</evidence>
<keyword evidence="2" id="KW-1003">Cell membrane</keyword>
<dbReference type="AlphaFoldDB" id="A0A2H1CPR2"/>
<dbReference type="Proteomes" id="UP000230066">
    <property type="component" value="Unassembled WGS sequence"/>
</dbReference>
<dbReference type="EMBL" id="JXXN02000507">
    <property type="protein sequence ID" value="THD27169.1"/>
    <property type="molecule type" value="Genomic_DNA"/>
</dbReference>
<dbReference type="InterPro" id="IPR017452">
    <property type="entry name" value="GPCR_Rhodpsn_7TM"/>
</dbReference>
<dbReference type="Gene3D" id="1.20.1070.10">
    <property type="entry name" value="Rhodopsin 7-helix transmembrane proteins"/>
    <property type="match status" value="1"/>
</dbReference>
<evidence type="ECO:0000259" key="9">
    <source>
        <dbReference type="PROSITE" id="PS50262"/>
    </source>
</evidence>
<keyword evidence="4" id="KW-1133">Transmembrane helix</keyword>
<evidence type="ECO:0000313" key="11">
    <source>
        <dbReference type="Proteomes" id="UP000230066"/>
    </source>
</evidence>
<dbReference type="GO" id="GO:0043005">
    <property type="term" value="C:neuron projection"/>
    <property type="evidence" value="ECO:0007669"/>
    <property type="project" value="TreeGrafter"/>
</dbReference>
<protein>
    <submittedName>
        <fullName evidence="10">Peptide (Allatostatin/somatostatin) receptor</fullName>
    </submittedName>
</protein>
<dbReference type="GO" id="GO:0042923">
    <property type="term" value="F:neuropeptide binding"/>
    <property type="evidence" value="ECO:0007669"/>
    <property type="project" value="TreeGrafter"/>
</dbReference>
<gene>
    <name evidence="10" type="ORF">D915_001992</name>
</gene>
<dbReference type="InterPro" id="IPR000276">
    <property type="entry name" value="GPCR_Rhodpsn"/>
</dbReference>
<evidence type="ECO:0000313" key="10">
    <source>
        <dbReference type="EMBL" id="THD27169.1"/>
    </source>
</evidence>
<comment type="caution">
    <text evidence="10">The sequence shown here is derived from an EMBL/GenBank/DDBJ whole genome shotgun (WGS) entry which is preliminary data.</text>
</comment>
<dbReference type="SUPFAM" id="SSF81321">
    <property type="entry name" value="Family A G protein-coupled receptor-like"/>
    <property type="match status" value="1"/>
</dbReference>